<dbReference type="EC" id="2.1.1.-" evidence="6"/>
<dbReference type="InterPro" id="IPR029063">
    <property type="entry name" value="SAM-dependent_MTases_sf"/>
</dbReference>
<dbReference type="Gene3D" id="3.40.50.150">
    <property type="entry name" value="Vaccinia Virus protein VP39"/>
    <property type="match status" value="1"/>
</dbReference>
<dbReference type="PROSITE" id="PS51515">
    <property type="entry name" value="BIN3_SAM"/>
    <property type="match status" value="1"/>
</dbReference>
<evidence type="ECO:0000256" key="7">
    <source>
        <dbReference type="SAM" id="MobiDB-lite"/>
    </source>
</evidence>
<keyword evidence="4 5" id="KW-0949">S-adenosyl-L-methionine</keyword>
<keyword evidence="10" id="KW-1185">Reference proteome</keyword>
<dbReference type="Pfam" id="PF06859">
    <property type="entry name" value="Bin3"/>
    <property type="match status" value="1"/>
</dbReference>
<proteinExistence type="inferred from homology"/>
<dbReference type="InterPro" id="IPR024160">
    <property type="entry name" value="BIN3_SAM-bd_dom"/>
</dbReference>
<dbReference type="InterPro" id="IPR010675">
    <property type="entry name" value="Bin3_C"/>
</dbReference>
<evidence type="ECO:0000256" key="3">
    <source>
        <dbReference type="ARBA" id="ARBA00022679"/>
    </source>
</evidence>
<dbReference type="Proteomes" id="UP001630127">
    <property type="component" value="Unassembled WGS sequence"/>
</dbReference>
<dbReference type="EMBL" id="JBJUIK010000003">
    <property type="protein sequence ID" value="KAL3532500.1"/>
    <property type="molecule type" value="Genomic_DNA"/>
</dbReference>
<evidence type="ECO:0000256" key="5">
    <source>
        <dbReference type="PROSITE-ProRule" id="PRU00848"/>
    </source>
</evidence>
<evidence type="ECO:0000256" key="4">
    <source>
        <dbReference type="ARBA" id="ARBA00022691"/>
    </source>
</evidence>
<dbReference type="AlphaFoldDB" id="A0ABD3AMV3"/>
<comment type="similarity">
    <text evidence="1 6">Belongs to the methyltransferase superfamily.</text>
</comment>
<comment type="caution">
    <text evidence="9">The sequence shown here is derived from an EMBL/GenBank/DDBJ whole genome shotgun (WGS) entry which is preliminary data.</text>
</comment>
<evidence type="ECO:0000313" key="10">
    <source>
        <dbReference type="Proteomes" id="UP001630127"/>
    </source>
</evidence>
<dbReference type="CDD" id="cd02440">
    <property type="entry name" value="AdoMet_MTases"/>
    <property type="match status" value="1"/>
</dbReference>
<dbReference type="GO" id="GO:0008173">
    <property type="term" value="F:RNA methyltransferase activity"/>
    <property type="evidence" value="ECO:0007669"/>
    <property type="project" value="UniProtKB-UniRule"/>
</dbReference>
<dbReference type="GO" id="GO:0032259">
    <property type="term" value="P:methylation"/>
    <property type="evidence" value="ECO:0007669"/>
    <property type="project" value="UniProtKB-KW"/>
</dbReference>
<feature type="domain" description="Bin3-type SAM" evidence="8">
    <location>
        <begin position="60"/>
        <end position="291"/>
    </location>
</feature>
<dbReference type="SUPFAM" id="SSF53335">
    <property type="entry name" value="S-adenosyl-L-methionine-dependent methyltransferases"/>
    <property type="match status" value="1"/>
</dbReference>
<reference evidence="9 10" key="1">
    <citation type="submission" date="2024-11" db="EMBL/GenBank/DDBJ databases">
        <title>A near-complete genome assembly of Cinchona calisaya.</title>
        <authorList>
            <person name="Lian D.C."/>
            <person name="Zhao X.W."/>
            <person name="Wei L."/>
        </authorList>
    </citation>
    <scope>NUCLEOTIDE SEQUENCE [LARGE SCALE GENOMIC DNA]</scope>
    <source>
        <tissue evidence="9">Nenye</tissue>
    </source>
</reference>
<dbReference type="InterPro" id="IPR039772">
    <property type="entry name" value="Bin3-like"/>
</dbReference>
<dbReference type="PANTHER" id="PTHR12315">
    <property type="entry name" value="BICOID-INTERACTING PROTEIN RELATED"/>
    <property type="match status" value="1"/>
</dbReference>
<evidence type="ECO:0000256" key="1">
    <source>
        <dbReference type="ARBA" id="ARBA00008361"/>
    </source>
</evidence>
<feature type="compositionally biased region" description="Basic and acidic residues" evidence="7">
    <location>
        <begin position="7"/>
        <end position="19"/>
    </location>
</feature>
<gene>
    <name evidence="9" type="ORF">ACH5RR_006021</name>
</gene>
<keyword evidence="2 6" id="KW-0489">Methyltransferase</keyword>
<name>A0ABD3AMV3_9GENT</name>
<feature type="region of interest" description="Disordered" evidence="7">
    <location>
        <begin position="1"/>
        <end position="33"/>
    </location>
</feature>
<dbReference type="PANTHER" id="PTHR12315:SF0">
    <property type="entry name" value="7SK SNRNA METHYLPHOSPHATE CAPPING ENZYME"/>
    <property type="match status" value="1"/>
</dbReference>
<evidence type="ECO:0000313" key="9">
    <source>
        <dbReference type="EMBL" id="KAL3532500.1"/>
    </source>
</evidence>
<protein>
    <recommendedName>
        <fullName evidence="6">RNA methyltransferase</fullName>
        <ecNumber evidence="6">2.1.1.-</ecNumber>
    </recommendedName>
</protein>
<sequence length="291" mass="33296">MCEPFDNNEKKNNQEKPEQRNPTNCSNPDAKKKRKRKEVAIFGNYRNYYGYRIGQELDEDPRLKVMKKEWFEGKDCLDIGCNSGIITITIAKKFSCSSILGVDIDGARIDDAQWTLKKIVKRSCKMQSTTNKPAEENSATELQSDLRRRVSGNSDRGGDLFHIVSFEKGNFVQNWHPPKNTLYHAILCLSVTKWIHLNWGDDGLITLFSKVWRLLHPGGVFILEPQAWISYSKNRLVSKTATDNYQNIQVGPEDFQDILLDKIGFRTVENITSGLSGSKTGFNRPILAFWK</sequence>
<organism evidence="9 10">
    <name type="scientific">Cinchona calisaya</name>
    <dbReference type="NCBI Taxonomy" id="153742"/>
    <lineage>
        <taxon>Eukaryota</taxon>
        <taxon>Viridiplantae</taxon>
        <taxon>Streptophyta</taxon>
        <taxon>Embryophyta</taxon>
        <taxon>Tracheophyta</taxon>
        <taxon>Spermatophyta</taxon>
        <taxon>Magnoliopsida</taxon>
        <taxon>eudicotyledons</taxon>
        <taxon>Gunneridae</taxon>
        <taxon>Pentapetalae</taxon>
        <taxon>asterids</taxon>
        <taxon>lamiids</taxon>
        <taxon>Gentianales</taxon>
        <taxon>Rubiaceae</taxon>
        <taxon>Cinchonoideae</taxon>
        <taxon>Cinchoneae</taxon>
        <taxon>Cinchona</taxon>
    </lineage>
</organism>
<evidence type="ECO:0000256" key="2">
    <source>
        <dbReference type="ARBA" id="ARBA00022603"/>
    </source>
</evidence>
<accession>A0ABD3AMV3</accession>
<dbReference type="GO" id="GO:0008171">
    <property type="term" value="F:O-methyltransferase activity"/>
    <property type="evidence" value="ECO:0007669"/>
    <property type="project" value="UniProtKB-UniRule"/>
</dbReference>
<evidence type="ECO:0000259" key="8">
    <source>
        <dbReference type="PROSITE" id="PS51515"/>
    </source>
</evidence>
<keyword evidence="3 6" id="KW-0808">Transferase</keyword>
<evidence type="ECO:0000256" key="6">
    <source>
        <dbReference type="RuleBase" id="RU367087"/>
    </source>
</evidence>